<organism evidence="5">
    <name type="scientific">mine drainage metagenome</name>
    <dbReference type="NCBI Taxonomy" id="410659"/>
    <lineage>
        <taxon>unclassified sequences</taxon>
        <taxon>metagenomes</taxon>
        <taxon>ecological metagenomes</taxon>
    </lineage>
</organism>
<dbReference type="InterPro" id="IPR013563">
    <property type="entry name" value="Oligopep_ABC_C"/>
</dbReference>
<reference evidence="5" key="1">
    <citation type="submission" date="2013-08" db="EMBL/GenBank/DDBJ databases">
        <authorList>
            <person name="Mendez C."/>
            <person name="Richter M."/>
            <person name="Ferrer M."/>
            <person name="Sanchez J."/>
        </authorList>
    </citation>
    <scope>NUCLEOTIDE SEQUENCE</scope>
</reference>
<dbReference type="CDD" id="cd03257">
    <property type="entry name" value="ABC_NikE_OppD_transporters"/>
    <property type="match status" value="1"/>
</dbReference>
<dbReference type="Pfam" id="PF08352">
    <property type="entry name" value="oligo_HPY"/>
    <property type="match status" value="1"/>
</dbReference>
<dbReference type="InterPro" id="IPR050319">
    <property type="entry name" value="ABC_transp_ATP-bind"/>
</dbReference>
<dbReference type="GO" id="GO:0015833">
    <property type="term" value="P:peptide transport"/>
    <property type="evidence" value="ECO:0007669"/>
    <property type="project" value="InterPro"/>
</dbReference>
<evidence type="ECO:0000256" key="1">
    <source>
        <dbReference type="ARBA" id="ARBA00022448"/>
    </source>
</evidence>
<evidence type="ECO:0000313" key="5">
    <source>
        <dbReference type="EMBL" id="EQD43420.1"/>
    </source>
</evidence>
<dbReference type="PROSITE" id="PS00211">
    <property type="entry name" value="ABC_TRANSPORTER_1"/>
    <property type="match status" value="1"/>
</dbReference>
<dbReference type="Gene3D" id="3.40.50.300">
    <property type="entry name" value="P-loop containing nucleotide triphosphate hydrolases"/>
    <property type="match status" value="1"/>
</dbReference>
<keyword evidence="1" id="KW-0813">Transport</keyword>
<dbReference type="NCBIfam" id="TIGR01727">
    <property type="entry name" value="oligo_HPY"/>
    <property type="match status" value="1"/>
</dbReference>
<sequence>MMPAIELINVTKYFPLRGRDKDGRKRVVRAVDGVSLSVENGRIHAIIGETGSGKTTVARMITGLTEPTTGSVRIDDHPLYNPSGTVNAETRKNIQMVFQDPYSSFNPKFTIARSVAEPLKLHHVRYSLETIASALEMVKLTPPEDFLNRLPHELSGGQKQRAAFARAIIMNRRIIVADEPVSMLDASIRANILKLIMELNAASSTTFILISHDISMALMISDGLTVIYLGKMMEQGSKTQIRSNPLHPYTKLLFETVPTLDTREMADASYSDVDASVRIQGCVFADRCRSAMAVCSETEPALKEVDPGHKVACHLY</sequence>
<name>T1AMZ0_9ZZZZ</name>
<evidence type="ECO:0000256" key="2">
    <source>
        <dbReference type="ARBA" id="ARBA00022741"/>
    </source>
</evidence>
<evidence type="ECO:0000256" key="3">
    <source>
        <dbReference type="ARBA" id="ARBA00022840"/>
    </source>
</evidence>
<accession>T1AMZ0</accession>
<proteinExistence type="predicted"/>
<dbReference type="EMBL" id="AUZY01009122">
    <property type="protein sequence ID" value="EQD43420.1"/>
    <property type="molecule type" value="Genomic_DNA"/>
</dbReference>
<reference evidence="5" key="2">
    <citation type="journal article" date="2014" name="ISME J.">
        <title>Microbial stratification in low pH oxic and suboxic macroscopic growths along an acid mine drainage.</title>
        <authorList>
            <person name="Mendez-Garcia C."/>
            <person name="Mesa V."/>
            <person name="Sprenger R.R."/>
            <person name="Richter M."/>
            <person name="Diez M.S."/>
            <person name="Solano J."/>
            <person name="Bargiela R."/>
            <person name="Golyshina O.V."/>
            <person name="Manteca A."/>
            <person name="Ramos J.L."/>
            <person name="Gallego J.R."/>
            <person name="Llorente I."/>
            <person name="Martins Dos Santos V.A."/>
            <person name="Jensen O.N."/>
            <person name="Pelaez A.I."/>
            <person name="Sanchez J."/>
            <person name="Ferrer M."/>
        </authorList>
    </citation>
    <scope>NUCLEOTIDE SEQUENCE</scope>
</reference>
<dbReference type="Pfam" id="PF00005">
    <property type="entry name" value="ABC_tran"/>
    <property type="match status" value="1"/>
</dbReference>
<comment type="caution">
    <text evidence="5">The sequence shown here is derived from an EMBL/GenBank/DDBJ whole genome shotgun (WGS) entry which is preliminary data.</text>
</comment>
<dbReference type="GO" id="GO:0016887">
    <property type="term" value="F:ATP hydrolysis activity"/>
    <property type="evidence" value="ECO:0007669"/>
    <property type="project" value="InterPro"/>
</dbReference>
<gene>
    <name evidence="5" type="ORF">B1B_13835</name>
</gene>
<feature type="domain" description="ABC transporter" evidence="4">
    <location>
        <begin position="5"/>
        <end position="254"/>
    </location>
</feature>
<dbReference type="GO" id="GO:0005524">
    <property type="term" value="F:ATP binding"/>
    <property type="evidence" value="ECO:0007669"/>
    <property type="project" value="UniProtKB-KW"/>
</dbReference>
<keyword evidence="2" id="KW-0547">Nucleotide-binding</keyword>
<dbReference type="AlphaFoldDB" id="T1AMZ0"/>
<dbReference type="SUPFAM" id="SSF52540">
    <property type="entry name" value="P-loop containing nucleoside triphosphate hydrolases"/>
    <property type="match status" value="1"/>
</dbReference>
<evidence type="ECO:0000259" key="4">
    <source>
        <dbReference type="PROSITE" id="PS50893"/>
    </source>
</evidence>
<dbReference type="PROSITE" id="PS50893">
    <property type="entry name" value="ABC_TRANSPORTER_2"/>
    <property type="match status" value="1"/>
</dbReference>
<dbReference type="SMART" id="SM00382">
    <property type="entry name" value="AAA"/>
    <property type="match status" value="1"/>
</dbReference>
<dbReference type="InterPro" id="IPR017871">
    <property type="entry name" value="ABC_transporter-like_CS"/>
</dbReference>
<dbReference type="InterPro" id="IPR003439">
    <property type="entry name" value="ABC_transporter-like_ATP-bd"/>
</dbReference>
<dbReference type="InterPro" id="IPR003593">
    <property type="entry name" value="AAA+_ATPase"/>
</dbReference>
<protein>
    <submittedName>
        <fullName evidence="5">Oligopeptide/dipeptide ABC transporter, ATPase subunit</fullName>
    </submittedName>
</protein>
<dbReference type="PANTHER" id="PTHR43776">
    <property type="entry name" value="TRANSPORT ATP-BINDING PROTEIN"/>
    <property type="match status" value="1"/>
</dbReference>
<dbReference type="InterPro" id="IPR027417">
    <property type="entry name" value="P-loop_NTPase"/>
</dbReference>
<dbReference type="GO" id="GO:0055085">
    <property type="term" value="P:transmembrane transport"/>
    <property type="evidence" value="ECO:0007669"/>
    <property type="project" value="UniProtKB-ARBA"/>
</dbReference>
<keyword evidence="3" id="KW-0067">ATP-binding</keyword>